<feature type="disulfide bond" evidence="7">
    <location>
        <begin position="265"/>
        <end position="278"/>
    </location>
</feature>
<comment type="catalytic activity">
    <reaction evidence="1">
        <text>a phosphate monoester + H2O = an alcohol + phosphate</text>
        <dbReference type="Rhea" id="RHEA:15017"/>
        <dbReference type="ChEBI" id="CHEBI:15377"/>
        <dbReference type="ChEBI" id="CHEBI:30879"/>
        <dbReference type="ChEBI" id="CHEBI:43474"/>
        <dbReference type="ChEBI" id="CHEBI:67140"/>
        <dbReference type="EC" id="3.1.3.2"/>
    </reaction>
</comment>
<dbReference type="PANTHER" id="PTHR20963">
    <property type="entry name" value="MULTIPLE INOSITOL POLYPHOSPHATE PHOSPHATASE-RELATED"/>
    <property type="match status" value="1"/>
</dbReference>
<keyword evidence="4" id="KW-0378">Hydrolase</keyword>
<keyword evidence="10" id="KW-1185">Reference proteome</keyword>
<reference evidence="10" key="1">
    <citation type="submission" date="2016-03" db="EMBL/GenBank/DDBJ databases">
        <authorList>
            <person name="Devillers Hugo."/>
        </authorList>
    </citation>
    <scope>NUCLEOTIDE SEQUENCE [LARGE SCALE GENOMIC DNA]</scope>
</reference>
<organism evidence="9 10">
    <name type="scientific">Lachancea nothofagi CBS 11611</name>
    <dbReference type="NCBI Taxonomy" id="1266666"/>
    <lineage>
        <taxon>Eukaryota</taxon>
        <taxon>Fungi</taxon>
        <taxon>Dikarya</taxon>
        <taxon>Ascomycota</taxon>
        <taxon>Saccharomycotina</taxon>
        <taxon>Saccharomycetes</taxon>
        <taxon>Saccharomycetales</taxon>
        <taxon>Saccharomycetaceae</taxon>
        <taxon>Lachancea</taxon>
    </lineage>
</organism>
<feature type="disulfide bond" evidence="7">
    <location>
        <begin position="410"/>
        <end position="418"/>
    </location>
</feature>
<evidence type="ECO:0000256" key="4">
    <source>
        <dbReference type="ARBA" id="ARBA00022801"/>
    </source>
</evidence>
<dbReference type="OrthoDB" id="6509975at2759"/>
<dbReference type="PROSITE" id="PS00616">
    <property type="entry name" value="HIS_ACID_PHOSPHAT_1"/>
    <property type="match status" value="1"/>
</dbReference>
<dbReference type="InterPro" id="IPR029033">
    <property type="entry name" value="His_PPase_superfam"/>
</dbReference>
<dbReference type="EC" id="3.1.3.2" evidence="3"/>
<feature type="disulfide bond" evidence="7">
    <location>
        <begin position="66"/>
        <end position="390"/>
    </location>
</feature>
<evidence type="ECO:0000256" key="8">
    <source>
        <dbReference type="SAM" id="SignalP"/>
    </source>
</evidence>
<feature type="chain" id="PRO_5009235604" description="acid phosphatase" evidence="8">
    <location>
        <begin position="20"/>
        <end position="469"/>
    </location>
</feature>
<evidence type="ECO:0000256" key="7">
    <source>
        <dbReference type="PIRSR" id="PIRSR000894-2"/>
    </source>
</evidence>
<dbReference type="PIRSF" id="PIRSF000894">
    <property type="entry name" value="Acid_phosphatase"/>
    <property type="match status" value="1"/>
</dbReference>
<evidence type="ECO:0000256" key="2">
    <source>
        <dbReference type="ARBA" id="ARBA00005375"/>
    </source>
</evidence>
<dbReference type="InterPro" id="IPR033379">
    <property type="entry name" value="Acid_Pase_AS"/>
</dbReference>
<sequence>MLLETAVLLAAAGLSTTRAFVLPKRDRSDFYQIGTQEHIFPYLAGAGPYFSYPENYGIPVDPPKECKITQVQLLARHGERYPTKSRGKKLLNTWNTLQKYPHEFNGSLAFINDDYEFFIQNMDDLEMETTTQNSINAINPYTGEMDAKKHAQQFLAQYEEFLEDNREFAVFAASSQRVHDTAQYFIDSLGDKFNISLQVVSEEPSAGANTLSPGYSCPAWNPDEYADIIDAFSTDFLKDIATRMNKENHGLNLTKSDAENLFSWCAYELNARGFSEICNLFTPEELIRYSYYDDLSSYYEDGPGYPMIQAVGANYLNASVKLLKESDDLDQKVWLSFTHDTDILNYLTTLGLFDDDKDLDPSTVPFRNHVFHKSWMIPQGARVYTQKYQCKNDSYIRYVVNDAVIPLENCSDGPGFSCEAEEFYDYANQRMEGQNFFEACNTSSVSNTTELTFFWDWNTTQYNATLLQE</sequence>
<feature type="active site" description="Proton donor" evidence="6">
    <location>
        <position position="340"/>
    </location>
</feature>
<dbReference type="GO" id="GO:0009277">
    <property type="term" value="C:fungal-type cell wall"/>
    <property type="evidence" value="ECO:0007669"/>
    <property type="project" value="TreeGrafter"/>
</dbReference>
<dbReference type="Pfam" id="PF00328">
    <property type="entry name" value="His_Phos_2"/>
    <property type="match status" value="1"/>
</dbReference>
<dbReference type="GO" id="GO:0003993">
    <property type="term" value="F:acid phosphatase activity"/>
    <property type="evidence" value="ECO:0007669"/>
    <property type="project" value="UniProtKB-EC"/>
</dbReference>
<gene>
    <name evidence="9" type="ORF">LANO_0A00166G</name>
</gene>
<keyword evidence="8" id="KW-0732">Signal</keyword>
<evidence type="ECO:0000313" key="10">
    <source>
        <dbReference type="Proteomes" id="UP000189911"/>
    </source>
</evidence>
<feature type="signal peptide" evidence="8">
    <location>
        <begin position="1"/>
        <end position="19"/>
    </location>
</feature>
<proteinExistence type="inferred from homology"/>
<dbReference type="Gene3D" id="3.40.50.1240">
    <property type="entry name" value="Phosphoglycerate mutase-like"/>
    <property type="match status" value="1"/>
</dbReference>
<dbReference type="InterPro" id="IPR000560">
    <property type="entry name" value="His_Pase_clade-2"/>
</dbReference>
<dbReference type="EMBL" id="LT598449">
    <property type="protein sequence ID" value="SCU77361.1"/>
    <property type="molecule type" value="Genomic_DNA"/>
</dbReference>
<dbReference type="Proteomes" id="UP000189911">
    <property type="component" value="Chromosome A"/>
</dbReference>
<dbReference type="CDD" id="cd07061">
    <property type="entry name" value="HP_HAP_like"/>
    <property type="match status" value="1"/>
</dbReference>
<name>A0A1G4ILA5_9SACH</name>
<evidence type="ECO:0000256" key="5">
    <source>
        <dbReference type="ARBA" id="ARBA00023180"/>
    </source>
</evidence>
<dbReference type="InterPro" id="IPR016274">
    <property type="entry name" value="Histidine_acid_Pase_euk"/>
</dbReference>
<evidence type="ECO:0000256" key="1">
    <source>
        <dbReference type="ARBA" id="ARBA00000032"/>
    </source>
</evidence>
<evidence type="ECO:0000256" key="6">
    <source>
        <dbReference type="PIRSR" id="PIRSR000894-1"/>
    </source>
</evidence>
<dbReference type="FunFam" id="3.40.50.1240:FF:000021">
    <property type="entry name" value="Acid phosphatase"/>
    <property type="match status" value="1"/>
</dbReference>
<feature type="active site" description="Nucleophile" evidence="6">
    <location>
        <position position="77"/>
    </location>
</feature>
<keyword evidence="7" id="KW-1015">Disulfide bond</keyword>
<dbReference type="PROSITE" id="PS00778">
    <property type="entry name" value="HIS_ACID_PHOSPHAT_2"/>
    <property type="match status" value="1"/>
</dbReference>
<protein>
    <recommendedName>
        <fullName evidence="3">acid phosphatase</fullName>
        <ecNumber evidence="3">3.1.3.2</ecNumber>
    </recommendedName>
</protein>
<evidence type="ECO:0000313" key="9">
    <source>
        <dbReference type="EMBL" id="SCU77361.1"/>
    </source>
</evidence>
<dbReference type="PANTHER" id="PTHR20963:SF18">
    <property type="entry name" value="ACID PHOSPHATASE PHO11-RELATED"/>
    <property type="match status" value="1"/>
</dbReference>
<comment type="similarity">
    <text evidence="2">Belongs to the histidine acid phosphatase family.</text>
</comment>
<evidence type="ECO:0000256" key="3">
    <source>
        <dbReference type="ARBA" id="ARBA00012646"/>
    </source>
</evidence>
<dbReference type="AlphaFoldDB" id="A0A1G4ILA5"/>
<accession>A0A1G4ILA5</accession>
<dbReference type="SUPFAM" id="SSF53254">
    <property type="entry name" value="Phosphoglycerate mutase-like"/>
    <property type="match status" value="1"/>
</dbReference>
<keyword evidence="5" id="KW-0325">Glycoprotein</keyword>